<protein>
    <submittedName>
        <fullName evidence="2">Extracellular solute-binding protein</fullName>
    </submittedName>
</protein>
<gene>
    <name evidence="2" type="ORF">IAG03_04375</name>
</gene>
<dbReference type="InterPro" id="IPR050490">
    <property type="entry name" value="Bact_solute-bd_prot1"/>
</dbReference>
<accession>A0A926D8A5</accession>
<evidence type="ECO:0000313" key="3">
    <source>
        <dbReference type="Proteomes" id="UP000651482"/>
    </source>
</evidence>
<dbReference type="SUPFAM" id="SSF53850">
    <property type="entry name" value="Periplasmic binding protein-like II"/>
    <property type="match status" value="1"/>
</dbReference>
<reference evidence="2" key="1">
    <citation type="submission" date="2020-08" db="EMBL/GenBank/DDBJ databases">
        <title>Genome public.</title>
        <authorList>
            <person name="Liu C."/>
            <person name="Sun Q."/>
        </authorList>
    </citation>
    <scope>NUCLEOTIDE SEQUENCE</scope>
    <source>
        <strain evidence="2">NSJ-40</strain>
    </source>
</reference>
<keyword evidence="1" id="KW-0732">Signal</keyword>
<comment type="caution">
    <text evidence="2">The sequence shown here is derived from an EMBL/GenBank/DDBJ whole genome shotgun (WGS) entry which is preliminary data.</text>
</comment>
<dbReference type="PANTHER" id="PTHR43649">
    <property type="entry name" value="ARABINOSE-BINDING PROTEIN-RELATED"/>
    <property type="match status" value="1"/>
</dbReference>
<proteinExistence type="predicted"/>
<name>A0A926D8A5_9FIRM</name>
<dbReference type="Pfam" id="PF01547">
    <property type="entry name" value="SBP_bac_1"/>
    <property type="match status" value="1"/>
</dbReference>
<dbReference type="Gene3D" id="3.40.190.10">
    <property type="entry name" value="Periplasmic binding protein-like II"/>
    <property type="match status" value="2"/>
</dbReference>
<dbReference type="InterPro" id="IPR006059">
    <property type="entry name" value="SBP"/>
</dbReference>
<dbReference type="AlphaFoldDB" id="A0A926D8A5"/>
<feature type="signal peptide" evidence="1">
    <location>
        <begin position="1"/>
        <end position="20"/>
    </location>
</feature>
<evidence type="ECO:0000256" key="1">
    <source>
        <dbReference type="SAM" id="SignalP"/>
    </source>
</evidence>
<dbReference type="Proteomes" id="UP000651482">
    <property type="component" value="Unassembled WGS sequence"/>
</dbReference>
<dbReference type="PANTHER" id="PTHR43649:SF14">
    <property type="entry name" value="BLR3389 PROTEIN"/>
    <property type="match status" value="1"/>
</dbReference>
<feature type="chain" id="PRO_5039401623" evidence="1">
    <location>
        <begin position="21"/>
        <end position="443"/>
    </location>
</feature>
<keyword evidence="3" id="KW-1185">Reference proteome</keyword>
<dbReference type="RefSeq" id="WP_249318597.1">
    <property type="nucleotide sequence ID" value="NZ_JACRSN010000005.1"/>
</dbReference>
<dbReference type="EMBL" id="JACRSN010000005">
    <property type="protein sequence ID" value="MBC8533248.1"/>
    <property type="molecule type" value="Genomic_DNA"/>
</dbReference>
<evidence type="ECO:0000313" key="2">
    <source>
        <dbReference type="EMBL" id="MBC8533248.1"/>
    </source>
</evidence>
<sequence length="443" mass="48708">MKRIKILCLFLVLCFMANFAACTSASQSVSSSSESQQESTPQEDGTDSQKAAEVTVWHVWGSGEQAAAFEEALKIFEDKYPNIKIEATAFEPDAFQVQGLKTAVAANDFADVTHAWIGSQSQPFVESGKLMCLDEYLTDDVMAQLLPGALDGFTYNDKVYGIPYVAYTAIMLYNQKLFDQYDLAIPETYDDLVSVCQTFLDNDITPLCLGGKELWTTMIYYDIMAIRYMGLDSAKTALSGGAFERDAWLACTKKFSELVEIGAFGENAATLGRYEVEQEFKMGKIPMLAEGSWVLSDVYTPDDSVVKESMVLAPFPIMSDGKGKATETLGMVNDGWVMNASAAHPDEAFIVMTELMHTMSDINYSTGINAPAWVVSEDVDTSNVSPAISEVKSILENSSNSMPLWDGFLSADRTTSHKNALQALVSKTMTPEEFVDDMEAFLK</sequence>
<organism evidence="2 3">
    <name type="scientific">Yeguia hominis</name>
    <dbReference type="NCBI Taxonomy" id="2763662"/>
    <lineage>
        <taxon>Bacteria</taxon>
        <taxon>Bacillati</taxon>
        <taxon>Bacillota</taxon>
        <taxon>Clostridia</taxon>
        <taxon>Eubacteriales</taxon>
        <taxon>Yeguiaceae</taxon>
        <taxon>Yeguia</taxon>
    </lineage>
</organism>